<dbReference type="AlphaFoldDB" id="A0A0M9WEC1"/>
<keyword evidence="2" id="KW-1185">Reference proteome</keyword>
<protein>
    <submittedName>
        <fullName evidence="1">Uncharacterized protein</fullName>
    </submittedName>
</protein>
<reference evidence="1 2" key="1">
    <citation type="submission" date="2015-08" db="EMBL/GenBank/DDBJ databases">
        <title>Genome sequencing of Penicillium nordicum.</title>
        <authorList>
            <person name="Nguyen H.D."/>
            <person name="Seifert K.A."/>
        </authorList>
    </citation>
    <scope>NUCLEOTIDE SEQUENCE [LARGE SCALE GENOMIC DNA]</scope>
    <source>
        <strain evidence="1 2">DAOMC 185683</strain>
    </source>
</reference>
<accession>A0A0M9WEC1</accession>
<dbReference type="EMBL" id="LHQQ01000127">
    <property type="protein sequence ID" value="KOS41615.1"/>
    <property type="molecule type" value="Genomic_DNA"/>
</dbReference>
<organism evidence="1 2">
    <name type="scientific">Penicillium nordicum</name>
    <dbReference type="NCBI Taxonomy" id="229535"/>
    <lineage>
        <taxon>Eukaryota</taxon>
        <taxon>Fungi</taxon>
        <taxon>Dikarya</taxon>
        <taxon>Ascomycota</taxon>
        <taxon>Pezizomycotina</taxon>
        <taxon>Eurotiomycetes</taxon>
        <taxon>Eurotiomycetidae</taxon>
        <taxon>Eurotiales</taxon>
        <taxon>Aspergillaceae</taxon>
        <taxon>Penicillium</taxon>
    </lineage>
</organism>
<dbReference type="Proteomes" id="UP000037696">
    <property type="component" value="Unassembled WGS sequence"/>
</dbReference>
<evidence type="ECO:0000313" key="2">
    <source>
        <dbReference type="Proteomes" id="UP000037696"/>
    </source>
</evidence>
<proteinExistence type="predicted"/>
<evidence type="ECO:0000313" key="1">
    <source>
        <dbReference type="EMBL" id="KOS41615.1"/>
    </source>
</evidence>
<gene>
    <name evidence="1" type="ORF">ACN38_g7533</name>
</gene>
<sequence length="94" mass="10582">MQGFIYPANHQNIAQLQITNSKQKKAQSVANNLHGFLSLASLYSTSSISYSHFYHLQKHLSTNPSHPLLISYYLSLMLKVKCLMSSQACKPNEP</sequence>
<comment type="caution">
    <text evidence="1">The sequence shown here is derived from an EMBL/GenBank/DDBJ whole genome shotgun (WGS) entry which is preliminary data.</text>
</comment>
<name>A0A0M9WEC1_9EURO</name>